<comment type="caution">
    <text evidence="1">The sequence shown here is derived from an EMBL/GenBank/DDBJ whole genome shotgun (WGS) entry which is preliminary data.</text>
</comment>
<evidence type="ECO:0000313" key="2">
    <source>
        <dbReference type="Proteomes" id="UP000309872"/>
    </source>
</evidence>
<gene>
    <name evidence="1" type="ORF">FAZ19_23585</name>
</gene>
<sequence length="64" mass="7530">MKTKKENLKEKDTERFIAVLQQYKEKVTKNSETSKRFLVDLGVLTETGKRSKNYKHLCIPEAQE</sequence>
<protein>
    <submittedName>
        <fullName evidence="1">Uncharacterized protein</fullName>
    </submittedName>
</protein>
<evidence type="ECO:0000313" key="1">
    <source>
        <dbReference type="EMBL" id="TJY59690.1"/>
    </source>
</evidence>
<reference evidence="1 2" key="1">
    <citation type="submission" date="2019-04" db="EMBL/GenBank/DDBJ databases">
        <title>Sphingobacterium olei sp. nov., isolated from oil-contaminated soil.</title>
        <authorList>
            <person name="Liu B."/>
        </authorList>
    </citation>
    <scope>NUCLEOTIDE SEQUENCE [LARGE SCALE GENOMIC DNA]</scope>
    <source>
        <strain evidence="1 2">Y3L14</strain>
    </source>
</reference>
<proteinExistence type="predicted"/>
<keyword evidence="2" id="KW-1185">Reference proteome</keyword>
<organism evidence="1 2">
    <name type="scientific">Sphingobacterium alkalisoli</name>
    <dbReference type="NCBI Taxonomy" id="1874115"/>
    <lineage>
        <taxon>Bacteria</taxon>
        <taxon>Pseudomonadati</taxon>
        <taxon>Bacteroidota</taxon>
        <taxon>Sphingobacteriia</taxon>
        <taxon>Sphingobacteriales</taxon>
        <taxon>Sphingobacteriaceae</taxon>
        <taxon>Sphingobacterium</taxon>
    </lineage>
</organism>
<dbReference type="RefSeq" id="WP_136823241.1">
    <property type="nucleotide sequence ID" value="NZ_BMJX01000016.1"/>
</dbReference>
<accession>A0A4U0GLM5</accession>
<dbReference type="Proteomes" id="UP000309872">
    <property type="component" value="Unassembled WGS sequence"/>
</dbReference>
<dbReference type="OrthoDB" id="799229at2"/>
<name>A0A4U0GLM5_9SPHI</name>
<dbReference type="EMBL" id="SUKA01000015">
    <property type="protein sequence ID" value="TJY59690.1"/>
    <property type="molecule type" value="Genomic_DNA"/>
</dbReference>
<dbReference type="AlphaFoldDB" id="A0A4U0GLM5"/>